<dbReference type="Proteomes" id="UP001196068">
    <property type="component" value="Unassembled WGS sequence"/>
</dbReference>
<organism evidence="3 4">
    <name type="scientific">Plastoroseomonas arctica</name>
    <dbReference type="NCBI Taxonomy" id="1509237"/>
    <lineage>
        <taxon>Bacteria</taxon>
        <taxon>Pseudomonadati</taxon>
        <taxon>Pseudomonadota</taxon>
        <taxon>Alphaproteobacteria</taxon>
        <taxon>Acetobacterales</taxon>
        <taxon>Acetobacteraceae</taxon>
        <taxon>Plastoroseomonas</taxon>
    </lineage>
</organism>
<keyword evidence="2" id="KW-1133">Transmembrane helix</keyword>
<feature type="transmembrane region" description="Helical" evidence="2">
    <location>
        <begin position="209"/>
        <end position="226"/>
    </location>
</feature>
<evidence type="ECO:0000313" key="3">
    <source>
        <dbReference type="EMBL" id="MBR0656071.1"/>
    </source>
</evidence>
<feature type="transmembrane region" description="Helical" evidence="2">
    <location>
        <begin position="556"/>
        <end position="576"/>
    </location>
</feature>
<sequence>MARDFVARNPAPAYSVEGLSHLVQEIDALLGHLARAEPGALEACFMDSRGAGTAAPKVQPPRAMDTAPETLRGFVERVAAITVAFSSRAGHIADAKELMPPNDYSFLLEVRSFLAQLVLPASVDTILVTQGYHDGLACLARVPGWFARIGATLGAVMPDLRRDRRGGPALAPCLAAPPHTTGAPEPVRLHPATESGWRFAGLARRLRQTAVFMVFVTLTFALYVFSGKTLQEEAQRLQTSLGGIQQQIDSDFDRNAPRAPGAIDRSPVLTDRMGQLREAGFVFDPTLSYCDQPFLDDTGIIRYARPSQELNCNRLWGVNRAVNQNNRQMQAWIAPALWPGFSWLFGLFDVVASDTDAQVQEDGRPMRAERLRLRNRVGLLRVFPENARLISAPEAEALALRRACETSERTKGDAPSLRAGANPPEPVQAVQSPDPSQPPQDAPPPAAPTPPAAPAPRAISCGSGLQPAMFTTMVVERDRILQNATDQFLQMRLALPINAQTERASPIRVRVVIEGLTLYVLPVLFAVLGAFVSVLREIRRRADAALLTLTEQSRMLTTLVLGASFGAVVSLLAEILRGGSTASPTAAAISLGLWPLAFLAGYAVSHVFRMLDAAVDRIFGQRQPPDRPAVREA</sequence>
<dbReference type="AlphaFoldDB" id="A0AAF1JXD6"/>
<reference evidence="3" key="1">
    <citation type="submission" date="2020-01" db="EMBL/GenBank/DDBJ databases">
        <authorList>
            <person name="Rat A."/>
        </authorList>
    </citation>
    <scope>NUCLEOTIDE SEQUENCE</scope>
    <source>
        <strain evidence="3">LMG 28251</strain>
    </source>
</reference>
<dbReference type="RefSeq" id="WP_211874919.1">
    <property type="nucleotide sequence ID" value="NZ_JAAEDH010000015.1"/>
</dbReference>
<accession>A0AAF1JXD6</accession>
<reference evidence="3" key="2">
    <citation type="journal article" date="2021" name="Syst. Appl. Microbiol.">
        <title>Roseomonas hellenica sp. nov., isolated from roots of wild-growing Alkanna tinctoria.</title>
        <authorList>
            <person name="Rat A."/>
            <person name="Naranjo H.D."/>
            <person name="Lebbe L."/>
            <person name="Cnockaert M."/>
            <person name="Krigas N."/>
            <person name="Grigoriadou K."/>
            <person name="Maloupa E."/>
            <person name="Willems A."/>
        </authorList>
    </citation>
    <scope>NUCLEOTIDE SEQUENCE</scope>
    <source>
        <strain evidence="3">LMG 28251</strain>
    </source>
</reference>
<dbReference type="EMBL" id="JAAEDH010000015">
    <property type="protein sequence ID" value="MBR0656071.1"/>
    <property type="molecule type" value="Genomic_DNA"/>
</dbReference>
<keyword evidence="4" id="KW-1185">Reference proteome</keyword>
<name>A0AAF1JXD6_9PROT</name>
<keyword evidence="2" id="KW-0472">Membrane</keyword>
<evidence type="ECO:0000256" key="2">
    <source>
        <dbReference type="SAM" id="Phobius"/>
    </source>
</evidence>
<keyword evidence="2" id="KW-0812">Transmembrane</keyword>
<feature type="transmembrane region" description="Helical" evidence="2">
    <location>
        <begin position="516"/>
        <end position="535"/>
    </location>
</feature>
<feature type="transmembrane region" description="Helical" evidence="2">
    <location>
        <begin position="582"/>
        <end position="604"/>
    </location>
</feature>
<evidence type="ECO:0000256" key="1">
    <source>
        <dbReference type="SAM" id="MobiDB-lite"/>
    </source>
</evidence>
<comment type="caution">
    <text evidence="3">The sequence shown here is derived from an EMBL/GenBank/DDBJ whole genome shotgun (WGS) entry which is preliminary data.</text>
</comment>
<feature type="region of interest" description="Disordered" evidence="1">
    <location>
        <begin position="406"/>
        <end position="460"/>
    </location>
</feature>
<evidence type="ECO:0000313" key="4">
    <source>
        <dbReference type="Proteomes" id="UP001196068"/>
    </source>
</evidence>
<protein>
    <submittedName>
        <fullName evidence="3">Uncharacterized protein</fullName>
    </submittedName>
</protein>
<proteinExistence type="predicted"/>
<gene>
    <name evidence="3" type="ORF">GXW79_13390</name>
</gene>
<feature type="compositionally biased region" description="Pro residues" evidence="1">
    <location>
        <begin position="435"/>
        <end position="454"/>
    </location>
</feature>